<dbReference type="Proteomes" id="UP000019376">
    <property type="component" value="Unassembled WGS sequence"/>
</dbReference>
<protein>
    <submittedName>
        <fullName evidence="1">Uncharacterized protein</fullName>
    </submittedName>
</protein>
<proteinExistence type="predicted"/>
<evidence type="ECO:0000313" key="1">
    <source>
        <dbReference type="EMBL" id="EPS30135.1"/>
    </source>
</evidence>
<keyword evidence="2" id="KW-1185">Reference proteome</keyword>
<gene>
    <name evidence="1" type="ORF">PDE_05085</name>
</gene>
<name>S7ZHJ3_PENO1</name>
<reference evidence="1 2" key="1">
    <citation type="journal article" date="2013" name="PLoS ONE">
        <title>Genomic and secretomic analyses reveal unique features of the lignocellulolytic enzyme system of Penicillium decumbens.</title>
        <authorList>
            <person name="Liu G."/>
            <person name="Zhang L."/>
            <person name="Wei X."/>
            <person name="Zou G."/>
            <person name="Qin Y."/>
            <person name="Ma L."/>
            <person name="Li J."/>
            <person name="Zheng H."/>
            <person name="Wang S."/>
            <person name="Wang C."/>
            <person name="Xun L."/>
            <person name="Zhao G.-P."/>
            <person name="Zhou Z."/>
            <person name="Qu Y."/>
        </authorList>
    </citation>
    <scope>NUCLEOTIDE SEQUENCE [LARGE SCALE GENOMIC DNA]</scope>
    <source>
        <strain evidence="2">114-2 / CGMCC 5302</strain>
    </source>
</reference>
<sequence length="258" mass="29057">MERCLRLPIQTNKESQSVKFVWTWKERPGENEWARGFEDRAQVVRWLNVSQEQSETHNGPSNGATVQASESWKLAVNSSWRFPIVASDFQSDSVHLEGRAHCLLRRESVGIPSPHAGPMEEATIPLACQWPLLPKGVSALEFTRGRDGYFGVNRRGREGAVMCAHLTFMSRLKTPRSAAVEKQRQDAMVELRGKSTLQRNWKLEAKTGAFDQSQCSPGWTGEVHDGVQHSYAVVGQWFRKASTVRRDLAPIESAVGLW</sequence>
<dbReference type="AlphaFoldDB" id="S7ZHJ3"/>
<accession>S7ZHJ3</accession>
<dbReference type="EMBL" id="KB644412">
    <property type="protein sequence ID" value="EPS30135.1"/>
    <property type="molecule type" value="Genomic_DNA"/>
</dbReference>
<organism evidence="1 2">
    <name type="scientific">Penicillium oxalicum (strain 114-2 / CGMCC 5302)</name>
    <name type="common">Penicillium decumbens</name>
    <dbReference type="NCBI Taxonomy" id="933388"/>
    <lineage>
        <taxon>Eukaryota</taxon>
        <taxon>Fungi</taxon>
        <taxon>Dikarya</taxon>
        <taxon>Ascomycota</taxon>
        <taxon>Pezizomycotina</taxon>
        <taxon>Eurotiomycetes</taxon>
        <taxon>Eurotiomycetidae</taxon>
        <taxon>Eurotiales</taxon>
        <taxon>Aspergillaceae</taxon>
        <taxon>Penicillium</taxon>
    </lineage>
</organism>
<dbReference type="HOGENOM" id="CLU_1078096_0_0_1"/>
<evidence type="ECO:0000313" key="2">
    <source>
        <dbReference type="Proteomes" id="UP000019376"/>
    </source>
</evidence>